<comment type="caution">
    <text evidence="2">The sequence shown here is derived from an EMBL/GenBank/DDBJ whole genome shotgun (WGS) entry which is preliminary data.</text>
</comment>
<dbReference type="STRING" id="1182543.W9WP07"/>
<dbReference type="OrthoDB" id="3436860at2759"/>
<feature type="transmembrane region" description="Helical" evidence="1">
    <location>
        <begin position="103"/>
        <end position="125"/>
    </location>
</feature>
<sequence length="215" mass="23982">MAFFDPRYKLRVHILQIILVHVIIGVAAPRLFMKNQPRTRATTISLAMGGKSMIIVWYQILTEHFARFRRWRSLKAYAILNGLEVVFWAAVVFLVIQANIQRCVGTGCTLSWIALGFAVLTTFVVTPPTEEQELTPTNLQACCRVHGYPVVLPVQSISSAEAFQDSKQSRGWSALGQWTKMRLLHRDSVVEGKNVAPGVGRLTILGLGGGRSDYI</sequence>
<dbReference type="Proteomes" id="UP000019471">
    <property type="component" value="Unassembled WGS sequence"/>
</dbReference>
<dbReference type="AlphaFoldDB" id="W9WP07"/>
<proteinExistence type="predicted"/>
<evidence type="ECO:0000313" key="3">
    <source>
        <dbReference type="Proteomes" id="UP000019471"/>
    </source>
</evidence>
<feature type="transmembrane region" description="Helical" evidence="1">
    <location>
        <begin position="44"/>
        <end position="61"/>
    </location>
</feature>
<evidence type="ECO:0000313" key="2">
    <source>
        <dbReference type="EMBL" id="EXJ66735.1"/>
    </source>
</evidence>
<dbReference type="EMBL" id="AMGX01000018">
    <property type="protein sequence ID" value="EXJ66735.1"/>
    <property type="molecule type" value="Genomic_DNA"/>
</dbReference>
<dbReference type="eggNOG" id="ENOG502S9R5">
    <property type="taxonomic scope" value="Eukaryota"/>
</dbReference>
<dbReference type="GeneID" id="19194625"/>
<name>W9WP07_9EURO</name>
<dbReference type="HOGENOM" id="CLU_1283142_0_0_1"/>
<keyword evidence="1" id="KW-1133">Transmembrane helix</keyword>
<keyword evidence="1" id="KW-0812">Transmembrane</keyword>
<protein>
    <submittedName>
        <fullName evidence="2">Uncharacterized protein</fullName>
    </submittedName>
</protein>
<keyword evidence="1" id="KW-0472">Membrane</keyword>
<dbReference type="RefSeq" id="XP_007748698.1">
    <property type="nucleotide sequence ID" value="XM_007750508.1"/>
</dbReference>
<evidence type="ECO:0000256" key="1">
    <source>
        <dbReference type="SAM" id="Phobius"/>
    </source>
</evidence>
<organism evidence="2 3">
    <name type="scientific">Cladophialophora psammophila CBS 110553</name>
    <dbReference type="NCBI Taxonomy" id="1182543"/>
    <lineage>
        <taxon>Eukaryota</taxon>
        <taxon>Fungi</taxon>
        <taxon>Dikarya</taxon>
        <taxon>Ascomycota</taxon>
        <taxon>Pezizomycotina</taxon>
        <taxon>Eurotiomycetes</taxon>
        <taxon>Chaetothyriomycetidae</taxon>
        <taxon>Chaetothyriales</taxon>
        <taxon>Herpotrichiellaceae</taxon>
        <taxon>Cladophialophora</taxon>
    </lineage>
</organism>
<reference evidence="2 3" key="1">
    <citation type="submission" date="2013-03" db="EMBL/GenBank/DDBJ databases">
        <title>The Genome Sequence of Cladophialophora psammophila CBS 110553.</title>
        <authorList>
            <consortium name="The Broad Institute Genomics Platform"/>
            <person name="Cuomo C."/>
            <person name="de Hoog S."/>
            <person name="Gorbushina A."/>
            <person name="Walker B."/>
            <person name="Young S.K."/>
            <person name="Zeng Q."/>
            <person name="Gargeya S."/>
            <person name="Fitzgerald M."/>
            <person name="Haas B."/>
            <person name="Abouelleil A."/>
            <person name="Allen A.W."/>
            <person name="Alvarado L."/>
            <person name="Arachchi H.M."/>
            <person name="Berlin A.M."/>
            <person name="Chapman S.B."/>
            <person name="Gainer-Dewar J."/>
            <person name="Goldberg J."/>
            <person name="Griggs A."/>
            <person name="Gujja S."/>
            <person name="Hansen M."/>
            <person name="Howarth C."/>
            <person name="Imamovic A."/>
            <person name="Ireland A."/>
            <person name="Larimer J."/>
            <person name="McCowan C."/>
            <person name="Murphy C."/>
            <person name="Pearson M."/>
            <person name="Poon T.W."/>
            <person name="Priest M."/>
            <person name="Roberts A."/>
            <person name="Saif S."/>
            <person name="Shea T."/>
            <person name="Sisk P."/>
            <person name="Sykes S."/>
            <person name="Wortman J."/>
            <person name="Nusbaum C."/>
            <person name="Birren B."/>
        </authorList>
    </citation>
    <scope>NUCLEOTIDE SEQUENCE [LARGE SCALE GENOMIC DNA]</scope>
    <source>
        <strain evidence="2 3">CBS 110553</strain>
    </source>
</reference>
<accession>W9WP07</accession>
<gene>
    <name evidence="2" type="ORF">A1O5_09930</name>
</gene>
<feature type="transmembrane region" description="Helical" evidence="1">
    <location>
        <begin position="12"/>
        <end position="32"/>
    </location>
</feature>
<keyword evidence="3" id="KW-1185">Reference proteome</keyword>
<feature type="transmembrane region" description="Helical" evidence="1">
    <location>
        <begin position="76"/>
        <end position="96"/>
    </location>
</feature>